<evidence type="ECO:0000256" key="3">
    <source>
        <dbReference type="ARBA" id="ARBA00029447"/>
    </source>
</evidence>
<keyword evidence="2 4" id="KW-0807">Transducer</keyword>
<evidence type="ECO:0000259" key="7">
    <source>
        <dbReference type="PROSITE" id="PS50885"/>
    </source>
</evidence>
<dbReference type="SMART" id="SM00283">
    <property type="entry name" value="MA"/>
    <property type="match status" value="1"/>
</dbReference>
<dbReference type="PROSITE" id="PS50885">
    <property type="entry name" value="HAMP"/>
    <property type="match status" value="1"/>
</dbReference>
<dbReference type="EMBL" id="QJKI01000010">
    <property type="protein sequence ID" value="PXX78759.1"/>
    <property type="molecule type" value="Genomic_DNA"/>
</dbReference>
<dbReference type="InterPro" id="IPR003660">
    <property type="entry name" value="HAMP_dom"/>
</dbReference>
<accession>A0A318KLZ4</accession>
<dbReference type="PANTHER" id="PTHR32089:SF112">
    <property type="entry name" value="LYSOZYME-LIKE PROTEIN-RELATED"/>
    <property type="match status" value="1"/>
</dbReference>
<dbReference type="OrthoDB" id="8576332at2"/>
<evidence type="ECO:0000256" key="5">
    <source>
        <dbReference type="SAM" id="Phobius"/>
    </source>
</evidence>
<dbReference type="GO" id="GO:0007165">
    <property type="term" value="P:signal transduction"/>
    <property type="evidence" value="ECO:0007669"/>
    <property type="project" value="UniProtKB-KW"/>
</dbReference>
<sequence>MLKSLSFRKKIMLAVMLTVSVGLAVILGFTSLATSRDAHREGEELAEQMAARYAEQTEQSLNASMKVASLLAQTLEGMRQGSMPSRPTLDALQKRILQTNTGFINIWTLFEPNALDGRDAEFANTAHHDRSGRYVPYFTRKPDGSISQEIPGGGKGDVLEYDRPGDGDYYLVPKQRGVDTVLEPYEYDVAGQKMLLTSFVAPIKDSNGRFIGAAGVDVPLAGVQAELAQVKPFHHGYVSVLSNGGVYIANPDTGKLGKPAQDAPAEALAAVKAGKTFRYATEGNWMHFLTPVHIGQSGTPWAAMVSVPMDEVLAPAVATRNQSLLIALGCVLVLAGVLYLVLSGLLRPLNALSRAMSYLSSGSGDLTRRMEVTSQDEIGKVAEAFNAFVGQLHSMFSEVRQHAEQLGKHIDELGQVSGQVADGSQRQAEAASATAATIEEVTTSITHIADSARDAEQVVNRTVEFTRESAQVVERSSSEIGQIAGTVRHLNDNLAALESRSTQINAIVNVIRDVADQTNLLALNAAIEAARAGEQGRGFAVVADEVRKLAERTGQATVEISGMITAIQQDTRHAAGEMSVALTQVNQGVELAQQAAQSIASIHGNNSTLIEKIHEIANATAEQSLASTDIARNAERISSMAADNDSAVQHSAQATRQAQALAASLREIVSHFKL</sequence>
<evidence type="ECO:0000256" key="2">
    <source>
        <dbReference type="ARBA" id="ARBA00023224"/>
    </source>
</evidence>
<dbReference type="CDD" id="cd11386">
    <property type="entry name" value="MCP_signal"/>
    <property type="match status" value="1"/>
</dbReference>
<gene>
    <name evidence="8" type="ORF">DFR34_11081</name>
</gene>
<dbReference type="PROSITE" id="PS50111">
    <property type="entry name" value="CHEMOTAXIS_TRANSDUC_2"/>
    <property type="match status" value="1"/>
</dbReference>
<comment type="caution">
    <text evidence="8">The sequence shown here is derived from an EMBL/GenBank/DDBJ whole genome shotgun (WGS) entry which is preliminary data.</text>
</comment>
<dbReference type="Gene3D" id="3.30.450.20">
    <property type="entry name" value="PAS domain"/>
    <property type="match status" value="2"/>
</dbReference>
<comment type="subcellular location">
    <subcellularLocation>
        <location evidence="1">Membrane</location>
    </subcellularLocation>
</comment>
<evidence type="ECO:0000256" key="1">
    <source>
        <dbReference type="ARBA" id="ARBA00004370"/>
    </source>
</evidence>
<dbReference type="AlphaFoldDB" id="A0A318KLZ4"/>
<dbReference type="Pfam" id="PF00672">
    <property type="entry name" value="HAMP"/>
    <property type="match status" value="1"/>
</dbReference>
<keyword evidence="9" id="KW-1185">Reference proteome</keyword>
<dbReference type="CDD" id="cd12913">
    <property type="entry name" value="PDC1_MCP_like"/>
    <property type="match status" value="1"/>
</dbReference>
<comment type="similarity">
    <text evidence="3">Belongs to the methyl-accepting chemotaxis (MCP) protein family.</text>
</comment>
<reference evidence="8 9" key="1">
    <citation type="submission" date="2018-05" db="EMBL/GenBank/DDBJ databases">
        <title>Genomic Encyclopedia of Type Strains, Phase IV (KMG-IV): sequencing the most valuable type-strain genomes for metagenomic binning, comparative biology and taxonomic classification.</title>
        <authorList>
            <person name="Goeker M."/>
        </authorList>
    </citation>
    <scope>NUCLEOTIDE SEQUENCE [LARGE SCALE GENOMIC DNA]</scope>
    <source>
        <strain evidence="8 9">DSM 29661</strain>
    </source>
</reference>
<protein>
    <submittedName>
        <fullName evidence="8">Methyl-accepting chemotaxis sensory transducer with Cache sensor</fullName>
    </submittedName>
</protein>
<evidence type="ECO:0000313" key="9">
    <source>
        <dbReference type="Proteomes" id="UP000247555"/>
    </source>
</evidence>
<dbReference type="Gene3D" id="1.10.287.950">
    <property type="entry name" value="Methyl-accepting chemotaxis protein"/>
    <property type="match status" value="1"/>
</dbReference>
<organism evidence="8 9">
    <name type="scientific">Rivihabitans pingtungensis</name>
    <dbReference type="NCBI Taxonomy" id="1054498"/>
    <lineage>
        <taxon>Bacteria</taxon>
        <taxon>Pseudomonadati</taxon>
        <taxon>Pseudomonadota</taxon>
        <taxon>Betaproteobacteria</taxon>
        <taxon>Neisseriales</taxon>
        <taxon>Aquaspirillaceae</taxon>
        <taxon>Rivihabitans</taxon>
    </lineage>
</organism>
<proteinExistence type="inferred from homology"/>
<feature type="domain" description="Methyl-accepting transducer" evidence="6">
    <location>
        <begin position="402"/>
        <end position="638"/>
    </location>
</feature>
<dbReference type="SUPFAM" id="SSF58104">
    <property type="entry name" value="Methyl-accepting chemotaxis protein (MCP) signaling domain"/>
    <property type="match status" value="1"/>
</dbReference>
<dbReference type="Pfam" id="PF00015">
    <property type="entry name" value="MCPsignal"/>
    <property type="match status" value="1"/>
</dbReference>
<keyword evidence="5" id="KW-1133">Transmembrane helix</keyword>
<dbReference type="CDD" id="cd06225">
    <property type="entry name" value="HAMP"/>
    <property type="match status" value="1"/>
</dbReference>
<dbReference type="GO" id="GO:0006935">
    <property type="term" value="P:chemotaxis"/>
    <property type="evidence" value="ECO:0007669"/>
    <property type="project" value="UniProtKB-ARBA"/>
</dbReference>
<keyword evidence="5" id="KW-0812">Transmembrane</keyword>
<evidence type="ECO:0000313" key="8">
    <source>
        <dbReference type="EMBL" id="PXX78759.1"/>
    </source>
</evidence>
<feature type="domain" description="HAMP" evidence="7">
    <location>
        <begin position="343"/>
        <end position="397"/>
    </location>
</feature>
<evidence type="ECO:0000256" key="4">
    <source>
        <dbReference type="PROSITE-ProRule" id="PRU00284"/>
    </source>
</evidence>
<dbReference type="Proteomes" id="UP000247555">
    <property type="component" value="Unassembled WGS sequence"/>
</dbReference>
<dbReference type="InterPro" id="IPR004089">
    <property type="entry name" value="MCPsignal_dom"/>
</dbReference>
<dbReference type="GO" id="GO:0016020">
    <property type="term" value="C:membrane"/>
    <property type="evidence" value="ECO:0007669"/>
    <property type="project" value="UniProtKB-SubCell"/>
</dbReference>
<dbReference type="PANTHER" id="PTHR32089">
    <property type="entry name" value="METHYL-ACCEPTING CHEMOTAXIS PROTEIN MCPB"/>
    <property type="match status" value="1"/>
</dbReference>
<keyword evidence="5" id="KW-0472">Membrane</keyword>
<dbReference type="RefSeq" id="WP_110390879.1">
    <property type="nucleotide sequence ID" value="NZ_QJKI01000010.1"/>
</dbReference>
<dbReference type="FunFam" id="1.10.287.950:FF:000001">
    <property type="entry name" value="Methyl-accepting chemotaxis sensory transducer"/>
    <property type="match status" value="1"/>
</dbReference>
<evidence type="ECO:0000259" key="6">
    <source>
        <dbReference type="PROSITE" id="PS50111"/>
    </source>
</evidence>
<name>A0A318KLZ4_9NEIS</name>
<feature type="transmembrane region" description="Helical" evidence="5">
    <location>
        <begin position="324"/>
        <end position="346"/>
    </location>
</feature>
<dbReference type="SMART" id="SM00304">
    <property type="entry name" value="HAMP"/>
    <property type="match status" value="2"/>
</dbReference>